<sequence>MKKTQKIRLVIEADVAQDTEFTPEVVQRIWGKYGNFKDFIKDEYWQENIRQEQVLLDILLADPKKYHLLLLGALQHQLDDSGTAFFQLAGYDTGSKPAHEFDPLEDVVDTLPPATAAYFQRMKQEGIFSERTELITFSTDVTITSIQVEEVN</sequence>
<dbReference type="EMBL" id="CP094538">
    <property type="protein sequence ID" value="UOE36759.1"/>
    <property type="molecule type" value="Genomic_DNA"/>
</dbReference>
<protein>
    <submittedName>
        <fullName evidence="1">Uncharacterized protein</fullName>
    </submittedName>
</protein>
<name>A0ABY4BCZ0_9BACT</name>
<keyword evidence="2" id="KW-1185">Reference proteome</keyword>
<evidence type="ECO:0000313" key="2">
    <source>
        <dbReference type="Proteomes" id="UP000831390"/>
    </source>
</evidence>
<keyword evidence="1" id="KW-0614">Plasmid</keyword>
<evidence type="ECO:0000313" key="1">
    <source>
        <dbReference type="EMBL" id="UOE36759.1"/>
    </source>
</evidence>
<organism evidence="1 2">
    <name type="scientific">Hymenobacter monticola</name>
    <dbReference type="NCBI Taxonomy" id="1705399"/>
    <lineage>
        <taxon>Bacteria</taxon>
        <taxon>Pseudomonadati</taxon>
        <taxon>Bacteroidota</taxon>
        <taxon>Cytophagia</taxon>
        <taxon>Cytophagales</taxon>
        <taxon>Hymenobacteraceae</taxon>
        <taxon>Hymenobacter</taxon>
    </lineage>
</organism>
<dbReference type="RefSeq" id="WP_243520930.1">
    <property type="nucleotide sequence ID" value="NZ_CP094538.1"/>
</dbReference>
<accession>A0ABY4BCZ0</accession>
<proteinExistence type="predicted"/>
<geneLocation type="plasmid" evidence="1 2">
    <name>unnamed4</name>
</geneLocation>
<dbReference type="Proteomes" id="UP000831390">
    <property type="component" value="Plasmid unnamed4"/>
</dbReference>
<gene>
    <name evidence="1" type="ORF">MTP16_25515</name>
</gene>
<reference evidence="1 2" key="1">
    <citation type="submission" date="2022-03" db="EMBL/GenBank/DDBJ databases">
        <title>Hymenobactersp. isolated from the air.</title>
        <authorList>
            <person name="Won M."/>
            <person name="Kwon S.-W."/>
        </authorList>
    </citation>
    <scope>NUCLEOTIDE SEQUENCE [LARGE SCALE GENOMIC DNA]</scope>
    <source>
        <strain evidence="1 2">KACC 22596</strain>
        <plasmid evidence="1 2">unnamed4</plasmid>
    </source>
</reference>